<keyword evidence="3" id="KW-1185">Reference proteome</keyword>
<dbReference type="InterPro" id="IPR000494">
    <property type="entry name" value="Rcpt_L-dom"/>
</dbReference>
<proteinExistence type="predicted"/>
<dbReference type="InterPro" id="IPR036941">
    <property type="entry name" value="Rcpt_L-dom_sf"/>
</dbReference>
<dbReference type="AlphaFoldDB" id="A0A3P7I8U8"/>
<dbReference type="Proteomes" id="UP000270094">
    <property type="component" value="Unassembled WGS sequence"/>
</dbReference>
<accession>A0A3P7I8U8</accession>
<dbReference type="EMBL" id="UYYB01011471">
    <property type="protein sequence ID" value="VDM69220.1"/>
    <property type="molecule type" value="Genomic_DNA"/>
</dbReference>
<feature type="domain" description="Receptor L-domain" evidence="1">
    <location>
        <begin position="2"/>
        <end position="81"/>
    </location>
</feature>
<name>A0A3P7I8U8_STRVU</name>
<dbReference type="Gene3D" id="3.80.20.20">
    <property type="entry name" value="Receptor L-domain"/>
    <property type="match status" value="1"/>
</dbReference>
<evidence type="ECO:0000313" key="2">
    <source>
        <dbReference type="EMBL" id="VDM69220.1"/>
    </source>
</evidence>
<evidence type="ECO:0000313" key="3">
    <source>
        <dbReference type="Proteomes" id="UP000270094"/>
    </source>
</evidence>
<dbReference type="OrthoDB" id="5860819at2759"/>
<dbReference type="Pfam" id="PF01030">
    <property type="entry name" value="Recep_L_domain"/>
    <property type="match status" value="1"/>
</dbReference>
<evidence type="ECO:0000259" key="1">
    <source>
        <dbReference type="Pfam" id="PF01030"/>
    </source>
</evidence>
<reference evidence="2 3" key="1">
    <citation type="submission" date="2018-11" db="EMBL/GenBank/DDBJ databases">
        <authorList>
            <consortium name="Pathogen Informatics"/>
        </authorList>
    </citation>
    <scope>NUCLEOTIDE SEQUENCE [LARGE SCALE GENOMIC DNA]</scope>
</reference>
<sequence>MTVKKIKGVLHIFDNANLEKLDFFSGMEEIDAESIEERPALTIINNTMLEEIQFISLTTIKSSQQINTVIKDNPKLSGVDLEEWYEIAGGKNRTSIVLTDIEEGGSNGEISKLQIG</sequence>
<gene>
    <name evidence="2" type="ORF">SVUK_LOCUS4218</name>
</gene>
<dbReference type="SUPFAM" id="SSF52058">
    <property type="entry name" value="L domain-like"/>
    <property type="match status" value="1"/>
</dbReference>
<protein>
    <recommendedName>
        <fullName evidence="1">Receptor L-domain domain-containing protein</fullName>
    </recommendedName>
</protein>
<organism evidence="2 3">
    <name type="scientific">Strongylus vulgaris</name>
    <name type="common">Blood worm</name>
    <dbReference type="NCBI Taxonomy" id="40348"/>
    <lineage>
        <taxon>Eukaryota</taxon>
        <taxon>Metazoa</taxon>
        <taxon>Ecdysozoa</taxon>
        <taxon>Nematoda</taxon>
        <taxon>Chromadorea</taxon>
        <taxon>Rhabditida</taxon>
        <taxon>Rhabditina</taxon>
        <taxon>Rhabditomorpha</taxon>
        <taxon>Strongyloidea</taxon>
        <taxon>Strongylidae</taxon>
        <taxon>Strongylus</taxon>
    </lineage>
</organism>